<evidence type="ECO:0000313" key="1">
    <source>
        <dbReference type="EMBL" id="AMQ67043.1"/>
    </source>
</evidence>
<reference evidence="2" key="1">
    <citation type="submission" date="2016-02" db="EMBL/GenBank/DDBJ databases">
        <authorList>
            <person name="Isern S."/>
            <person name="Barcellona C.M."/>
            <person name="Dozier K.D."/>
            <person name="Faust J.M."/>
            <person name="Fedrick A.J."/>
            <person name="Gagliardi L.E."/>
            <person name="Gatt S.M."/>
            <person name="Gleason P.S."/>
            <person name="Gomez E.A."/>
            <person name="Hoffman A.M."/>
            <person name="Jenkins M."/>
            <person name="Jones M.J."/>
            <person name="Lang J.F."/>
            <person name="Lequay S.M."/>
            <person name="Mars P.J."/>
            <person name="Mtchedlidze N."/>
            <person name="Osking Z.B."/>
            <person name="Paul L.M."/>
            <person name="Pica A.N."/>
            <person name="Robison M.D."/>
            <person name="Rodriguez D."/>
            <person name="Rosales K.A."/>
            <person name="Saravis L.E."/>
            <person name="Sisson B.M."/>
            <person name="Tan A.L."/>
            <person name="Voltaire R."/>
            <person name="Michael S.F."/>
            <person name="Warner M.H."/>
            <person name="Bradley K.W."/>
            <person name="Asai D.J."/>
            <person name="Bowman C.A."/>
            <person name="Russell D.A."/>
            <person name="Pope W.H."/>
            <person name="Jacobs-Sera D."/>
            <person name="Hendrix R.W."/>
            <person name="Hatfull G.F."/>
        </authorList>
    </citation>
    <scope>NUCLEOTIDE SEQUENCE [LARGE SCALE GENOMIC DNA]</scope>
</reference>
<gene>
    <name evidence="1" type="primary">108</name>
    <name evidence="1" type="ORF">SEA_BIPPER_108</name>
</gene>
<dbReference type="RefSeq" id="YP_009303255.1">
    <property type="nucleotide sequence ID" value="NC_031253.1"/>
</dbReference>
<evidence type="ECO:0000313" key="2">
    <source>
        <dbReference type="Proteomes" id="UP000201826"/>
    </source>
</evidence>
<protein>
    <submittedName>
        <fullName evidence="1">Uncharacterized protein</fullName>
    </submittedName>
</protein>
<dbReference type="Proteomes" id="UP000201826">
    <property type="component" value="Segment"/>
</dbReference>
<sequence>MTARREMPNGDIVECAGPGRCRHCDNPEYQSCRCCGEDVLPFVAGSYPEHQLCDDCGRGKCTRCINEVRAIWGGKQPQRNPEQDVIDAIDALVDDQLAGGPRDDYSKPYTEKCPQCGGSWHGLKRGDCPGATGIEGNPEEGAKRDTDVWARQEDTDNPMTRAARNIGQARSVLDQILAADPGVPPSGFRVGRAVGERRPPYNPIDNRHPSRQQFAISDAMALHWDDLPPIRSGPILHPPGSPRPGVMTLDIVTVQCAVFPCTIPFQDAWEFRVATSRAGDIQQVGMVITTEFLRAGYRGTRFSTIPLRHLGVEAELVLLHGGTVVMDVPHPGDSERSVRMGFLGAGGMP</sequence>
<dbReference type="EMBL" id="KU728633">
    <property type="protein sequence ID" value="AMQ67043.1"/>
    <property type="molecule type" value="Genomic_DNA"/>
</dbReference>
<dbReference type="KEGG" id="vg:29125829"/>
<accession>A0A142F2N6</accession>
<name>A0A142F2N6_9CAUD</name>
<keyword evidence="2" id="KW-1185">Reference proteome</keyword>
<organism evidence="1 2">
    <name type="scientific">Mycobacterium phage Bipper</name>
    <dbReference type="NCBI Taxonomy" id="1805457"/>
    <lineage>
        <taxon>Viruses</taxon>
        <taxon>Duplodnaviria</taxon>
        <taxon>Heunggongvirae</taxon>
        <taxon>Uroviricota</taxon>
        <taxon>Caudoviricetes</taxon>
        <taxon>Bippervirus</taxon>
        <taxon>Bippervirus bipper</taxon>
    </lineage>
</organism>
<proteinExistence type="predicted"/>
<dbReference type="GeneID" id="29125829"/>